<dbReference type="RefSeq" id="WP_171379955.1">
    <property type="nucleotide sequence ID" value="NZ_PKQI01000002.1"/>
</dbReference>
<dbReference type="SUPFAM" id="SSF53098">
    <property type="entry name" value="Ribonuclease H-like"/>
    <property type="match status" value="1"/>
</dbReference>
<evidence type="ECO:0000313" key="4">
    <source>
        <dbReference type="Proteomes" id="UP000526233"/>
    </source>
</evidence>
<sequence>MNIHAPMSVQMWFTAQEMSDAAEQGLLPGIPATKQGVNDLARRENWSQYHSLVRRRGGREGGGGYEYHIDVLPLDVRLCYLQNFIKVEDEDLRISGAIDANLSDRARQERGARIIVVRLADRYKRLNGMTVRSSDNLFVEAFNHNRVQDLPDWVRGVIGKLSLRSLHRWRSKSRNNDGLTLAYDPSESRKGTGLLEIANNGEVRRHILAWVADAPGMSIKVIRNLVEYQFGRELTDQNGVLRPLPEVRAFQYFVSQLRETEKAVILAHSNPDAFRSRMKLVGTGAYRHVTRINQMWMIDASPVDALCVDGRWTMYACVDVATRRYIITYSKTPRSEAVCLLIRRAILEWGVPEVIKTDNGSDFVAAATMRLLTDLDIKPDTSHAYSPAEKGIVERAIKTYQHEVAPQLPGYVGHNVADRKAVESKKSFSQRLGTEDRELFEVSLTIEELRVHTDDWLKYTYHENKHGGLKGHLKGLSPNDAAALSIDPVRRVDVRALDVLLMPIAGRNGIRVVGHQGIQIDNLNYMPSNILVGTQVFCRHHPDDLGQIYVYTPDGRQFLDIAICPEMSGQNPAEVAKLLMAKVNGLVAERKKELQAEIRQIKKGPAAIVRSNEVNKRRAEDRQAERANIIQMPKREEYHSTPAIAAAIDAVTVPQQSNEPKPLNDQAAAIHAALLREAEDRREAKIVHLDPDAGLKPAARRFKWAIELEGRIAAGEELNHETALELLRYQSTPSYQTNKDLLKGWSLEEVLLIAV</sequence>
<accession>A0A7Y3WWY9</accession>
<dbReference type="GO" id="GO:0003677">
    <property type="term" value="F:DNA binding"/>
    <property type="evidence" value="ECO:0007669"/>
    <property type="project" value="InterPro"/>
</dbReference>
<organism evidence="3 4">
    <name type="scientific">Brucella pseudogrignonensis</name>
    <dbReference type="NCBI Taxonomy" id="419475"/>
    <lineage>
        <taxon>Bacteria</taxon>
        <taxon>Pseudomonadati</taxon>
        <taxon>Pseudomonadota</taxon>
        <taxon>Alphaproteobacteria</taxon>
        <taxon>Hyphomicrobiales</taxon>
        <taxon>Brucellaceae</taxon>
        <taxon>Brucella/Ochrobactrum group</taxon>
        <taxon>Brucella</taxon>
    </lineage>
</organism>
<dbReference type="InterPro" id="IPR001584">
    <property type="entry name" value="Integrase_cat-core"/>
</dbReference>
<dbReference type="PROSITE" id="PS50994">
    <property type="entry name" value="INTEGRASE"/>
    <property type="match status" value="1"/>
</dbReference>
<gene>
    <name evidence="3" type="ORF">EHE22_09620</name>
</gene>
<dbReference type="InterPro" id="IPR015378">
    <property type="entry name" value="Transposase-like_Mu_C"/>
</dbReference>
<protein>
    <submittedName>
        <fullName evidence="3">Integrase</fullName>
    </submittedName>
</protein>
<name>A0A7Y3WWY9_9HYPH</name>
<dbReference type="Pfam" id="PF02316">
    <property type="entry name" value="HTH_Tnp_Mu_1"/>
    <property type="match status" value="1"/>
</dbReference>
<dbReference type="InterPro" id="IPR003314">
    <property type="entry name" value="Mu-type_HTH"/>
</dbReference>
<dbReference type="InterPro" id="IPR036397">
    <property type="entry name" value="RNaseH_sf"/>
</dbReference>
<evidence type="ECO:0000259" key="1">
    <source>
        <dbReference type="PROSITE" id="PS50994"/>
    </source>
</evidence>
<feature type="domain" description="Integrase catalytic" evidence="1">
    <location>
        <begin position="286"/>
        <end position="404"/>
    </location>
</feature>
<reference evidence="3 4" key="1">
    <citation type="submission" date="2018-11" db="EMBL/GenBank/DDBJ databases">
        <title>Genome sequencing and analysis.</title>
        <authorList>
            <person name="Huang Y.-T."/>
        </authorList>
    </citation>
    <scope>NUCLEOTIDE SEQUENCE [LARGE SCALE GENOMIC DNA]</scope>
    <source>
        <strain evidence="3 4">SHIN</strain>
    </source>
</reference>
<dbReference type="Gene3D" id="1.10.10.10">
    <property type="entry name" value="Winged helix-like DNA-binding domain superfamily/Winged helix DNA-binding domain"/>
    <property type="match status" value="1"/>
</dbReference>
<dbReference type="Pfam" id="PF00665">
    <property type="entry name" value="rve"/>
    <property type="match status" value="1"/>
</dbReference>
<dbReference type="InterPro" id="IPR012337">
    <property type="entry name" value="RNaseH-like_sf"/>
</dbReference>
<dbReference type="PROSITE" id="PS51702">
    <property type="entry name" value="HTH_MU"/>
    <property type="match status" value="1"/>
</dbReference>
<dbReference type="GO" id="GO:0015074">
    <property type="term" value="P:DNA integration"/>
    <property type="evidence" value="ECO:0007669"/>
    <property type="project" value="InterPro"/>
</dbReference>
<evidence type="ECO:0000313" key="3">
    <source>
        <dbReference type="EMBL" id="NNV20684.1"/>
    </source>
</evidence>
<evidence type="ECO:0000259" key="2">
    <source>
        <dbReference type="PROSITE" id="PS51702"/>
    </source>
</evidence>
<feature type="domain" description="HTH Mu-type" evidence="2">
    <location>
        <begin position="11"/>
        <end position="88"/>
    </location>
</feature>
<dbReference type="SUPFAM" id="SSF46955">
    <property type="entry name" value="Putative DNA-binding domain"/>
    <property type="match status" value="1"/>
</dbReference>
<dbReference type="InterPro" id="IPR009061">
    <property type="entry name" value="DNA-bd_dom_put_sf"/>
</dbReference>
<proteinExistence type="predicted"/>
<dbReference type="EMBL" id="PKQI01000002">
    <property type="protein sequence ID" value="NNV20684.1"/>
    <property type="molecule type" value="Genomic_DNA"/>
</dbReference>
<dbReference type="Proteomes" id="UP000526233">
    <property type="component" value="Unassembled WGS sequence"/>
</dbReference>
<dbReference type="Pfam" id="PF09299">
    <property type="entry name" value="Mu-transpos_C"/>
    <property type="match status" value="1"/>
</dbReference>
<dbReference type="InterPro" id="IPR036388">
    <property type="entry name" value="WH-like_DNA-bd_sf"/>
</dbReference>
<comment type="caution">
    <text evidence="3">The sequence shown here is derived from an EMBL/GenBank/DDBJ whole genome shotgun (WGS) entry which is preliminary data.</text>
</comment>
<dbReference type="AlphaFoldDB" id="A0A7Y3WWY9"/>
<dbReference type="Gene3D" id="3.30.420.10">
    <property type="entry name" value="Ribonuclease H-like superfamily/Ribonuclease H"/>
    <property type="match status" value="1"/>
</dbReference>